<feature type="domain" description="YCII-related" evidence="2">
    <location>
        <begin position="1"/>
        <end position="116"/>
    </location>
</feature>
<dbReference type="InterPro" id="IPR005545">
    <property type="entry name" value="YCII"/>
</dbReference>
<accession>A0A7Y9TK75</accession>
<dbReference type="EMBL" id="JACCCW010000001">
    <property type="protein sequence ID" value="NYF79002.1"/>
    <property type="molecule type" value="Genomic_DNA"/>
</dbReference>
<dbReference type="SUPFAM" id="SSF54909">
    <property type="entry name" value="Dimeric alpha+beta barrel"/>
    <property type="match status" value="1"/>
</dbReference>
<evidence type="ECO:0000259" key="2">
    <source>
        <dbReference type="Pfam" id="PF03795"/>
    </source>
</evidence>
<dbReference type="Proteomes" id="UP000589520">
    <property type="component" value="Unassembled WGS sequence"/>
</dbReference>
<evidence type="ECO:0000256" key="1">
    <source>
        <dbReference type="ARBA" id="ARBA00007689"/>
    </source>
</evidence>
<sequence>MRFMVIVKATTESEKEGALPDPQLLLEMGKYNEELIKAGIVLAMDGLHPSSKGARVKFSGKSRTVVDGPFTEAKELIAGFWLWQVKSLEEAIEWVKRCPNPHAADSEIEIRQVFEMEDFAPILSEEEIQYKIAKRAELPNQTANK</sequence>
<comment type="caution">
    <text evidence="3">The sequence shown here is derived from an EMBL/GenBank/DDBJ whole genome shotgun (WGS) entry which is preliminary data.</text>
</comment>
<gene>
    <name evidence="3" type="ORF">HDF17_001289</name>
</gene>
<name>A0A7Y9TK75_9BACT</name>
<keyword evidence="4" id="KW-1185">Reference proteome</keyword>
<proteinExistence type="inferred from homology"/>
<protein>
    <recommendedName>
        <fullName evidence="2">YCII-related domain-containing protein</fullName>
    </recommendedName>
</protein>
<dbReference type="RefSeq" id="WP_179488875.1">
    <property type="nucleotide sequence ID" value="NZ_JACCCW010000001.1"/>
</dbReference>
<dbReference type="Gene3D" id="3.30.70.1060">
    <property type="entry name" value="Dimeric alpha+beta barrel"/>
    <property type="match status" value="1"/>
</dbReference>
<comment type="similarity">
    <text evidence="1">Belongs to the YciI family.</text>
</comment>
<dbReference type="InterPro" id="IPR011008">
    <property type="entry name" value="Dimeric_a/b-barrel"/>
</dbReference>
<dbReference type="AlphaFoldDB" id="A0A7Y9TK75"/>
<dbReference type="PANTHER" id="PTHR35174:SF4">
    <property type="entry name" value="BLL7163 PROTEIN"/>
    <property type="match status" value="1"/>
</dbReference>
<dbReference type="PANTHER" id="PTHR35174">
    <property type="entry name" value="BLL7171 PROTEIN-RELATED"/>
    <property type="match status" value="1"/>
</dbReference>
<evidence type="ECO:0000313" key="4">
    <source>
        <dbReference type="Proteomes" id="UP000589520"/>
    </source>
</evidence>
<dbReference type="Pfam" id="PF03795">
    <property type="entry name" value="YCII"/>
    <property type="match status" value="1"/>
</dbReference>
<reference evidence="3 4" key="1">
    <citation type="submission" date="2020-07" db="EMBL/GenBank/DDBJ databases">
        <title>Genomic Encyclopedia of Type Strains, Phase IV (KMG-V): Genome sequencing to study the core and pangenomes of soil and plant-associated prokaryotes.</title>
        <authorList>
            <person name="Whitman W."/>
        </authorList>
    </citation>
    <scope>NUCLEOTIDE SEQUENCE [LARGE SCALE GENOMIC DNA]</scope>
    <source>
        <strain evidence="3 4">X4EP2</strain>
    </source>
</reference>
<organism evidence="3 4">
    <name type="scientific">Granulicella arctica</name>
    <dbReference type="NCBI Taxonomy" id="940613"/>
    <lineage>
        <taxon>Bacteria</taxon>
        <taxon>Pseudomonadati</taxon>
        <taxon>Acidobacteriota</taxon>
        <taxon>Terriglobia</taxon>
        <taxon>Terriglobales</taxon>
        <taxon>Acidobacteriaceae</taxon>
        <taxon>Granulicella</taxon>
    </lineage>
</organism>
<evidence type="ECO:0000313" key="3">
    <source>
        <dbReference type="EMBL" id="NYF79002.1"/>
    </source>
</evidence>